<feature type="compositionally biased region" description="Polar residues" evidence="2">
    <location>
        <begin position="102"/>
        <end position="125"/>
    </location>
</feature>
<feature type="compositionally biased region" description="Basic and acidic residues" evidence="2">
    <location>
        <begin position="62"/>
        <end position="75"/>
    </location>
</feature>
<sequence length="351" mass="39179">MYPRFVPVFMNKQVGDMSHHKRIYVTPSHTKKIFGNMKREGKGFSGRVTPLFHTMMVQAHEEMGEGSKIPTDPHHTPIITQPSSSQPQRKQKSRKSKKKNTEVPQPSGSTNNVPDENVPTTSNDPLLSGKDRLKLTELMDLCTNLQNKVLDLEKTKTAQDSEISSLKKKVKKLERRNYSRTLGLKSLRKVGSAKRVESSDEASLGDQEDASKQVRKIADIDADAEVTLINETRGRNDDNIMFDTCVLNEQEVKVEKVVSTAEVTTESATTTTVDKLTLAQTLIEIKPAKPKVRGVMILEPSKFTTTTTTTTLAASKPSQDKGKAKMIESEKPLKKKDQIMYDQEVALNLQA</sequence>
<evidence type="ECO:0000313" key="4">
    <source>
        <dbReference type="Proteomes" id="UP001151760"/>
    </source>
</evidence>
<dbReference type="Proteomes" id="UP001151760">
    <property type="component" value="Unassembled WGS sequence"/>
</dbReference>
<gene>
    <name evidence="3" type="ORF">Tco_1082139</name>
</gene>
<accession>A0ABQ5HZM1</accession>
<evidence type="ECO:0000256" key="2">
    <source>
        <dbReference type="SAM" id="MobiDB-lite"/>
    </source>
</evidence>
<dbReference type="EMBL" id="BQNB010020189">
    <property type="protein sequence ID" value="GJT93294.1"/>
    <property type="molecule type" value="Genomic_DNA"/>
</dbReference>
<comment type="caution">
    <text evidence="3">The sequence shown here is derived from an EMBL/GenBank/DDBJ whole genome shotgun (WGS) entry which is preliminary data.</text>
</comment>
<feature type="region of interest" description="Disordered" evidence="2">
    <location>
        <begin position="62"/>
        <end position="129"/>
    </location>
</feature>
<feature type="compositionally biased region" description="Basic residues" evidence="2">
    <location>
        <begin position="89"/>
        <end position="98"/>
    </location>
</feature>
<evidence type="ECO:0000256" key="1">
    <source>
        <dbReference type="SAM" id="Coils"/>
    </source>
</evidence>
<proteinExistence type="predicted"/>
<keyword evidence="4" id="KW-1185">Reference proteome</keyword>
<keyword evidence="1" id="KW-0175">Coiled coil</keyword>
<protein>
    <submittedName>
        <fullName evidence="3">Uncharacterized protein</fullName>
    </submittedName>
</protein>
<reference evidence="3" key="1">
    <citation type="journal article" date="2022" name="Int. J. Mol. Sci.">
        <title>Draft Genome of Tanacetum Coccineum: Genomic Comparison of Closely Related Tanacetum-Family Plants.</title>
        <authorList>
            <person name="Yamashiro T."/>
            <person name="Shiraishi A."/>
            <person name="Nakayama K."/>
            <person name="Satake H."/>
        </authorList>
    </citation>
    <scope>NUCLEOTIDE SEQUENCE</scope>
</reference>
<organism evidence="3 4">
    <name type="scientific">Tanacetum coccineum</name>
    <dbReference type="NCBI Taxonomy" id="301880"/>
    <lineage>
        <taxon>Eukaryota</taxon>
        <taxon>Viridiplantae</taxon>
        <taxon>Streptophyta</taxon>
        <taxon>Embryophyta</taxon>
        <taxon>Tracheophyta</taxon>
        <taxon>Spermatophyta</taxon>
        <taxon>Magnoliopsida</taxon>
        <taxon>eudicotyledons</taxon>
        <taxon>Gunneridae</taxon>
        <taxon>Pentapetalae</taxon>
        <taxon>asterids</taxon>
        <taxon>campanulids</taxon>
        <taxon>Asterales</taxon>
        <taxon>Asteraceae</taxon>
        <taxon>Asteroideae</taxon>
        <taxon>Anthemideae</taxon>
        <taxon>Anthemidinae</taxon>
        <taxon>Tanacetum</taxon>
    </lineage>
</organism>
<reference evidence="3" key="2">
    <citation type="submission" date="2022-01" db="EMBL/GenBank/DDBJ databases">
        <authorList>
            <person name="Yamashiro T."/>
            <person name="Shiraishi A."/>
            <person name="Satake H."/>
            <person name="Nakayama K."/>
        </authorList>
    </citation>
    <scope>NUCLEOTIDE SEQUENCE</scope>
</reference>
<feature type="region of interest" description="Disordered" evidence="2">
    <location>
        <begin position="189"/>
        <end position="210"/>
    </location>
</feature>
<feature type="coiled-coil region" evidence="1">
    <location>
        <begin position="135"/>
        <end position="176"/>
    </location>
</feature>
<evidence type="ECO:0000313" key="3">
    <source>
        <dbReference type="EMBL" id="GJT93294.1"/>
    </source>
</evidence>
<name>A0ABQ5HZM1_9ASTR</name>